<keyword evidence="2" id="KW-1185">Reference proteome</keyword>
<sequence>MNREKTSLDVLYESCTPFDEGEIAKTQAYRKLLARIADLEVQLAQCVDPAQVDFDEYQDCTSCDIECERRHYFMQGFRMGYEAGRGEIHSLLENTELPGI</sequence>
<dbReference type="Pfam" id="PF20648">
    <property type="entry name" value="DUF6809"/>
    <property type="match status" value="1"/>
</dbReference>
<dbReference type="AlphaFoldDB" id="A0A8J6JJ65"/>
<gene>
    <name evidence="1" type="ORF">H8S62_08560</name>
</gene>
<dbReference type="Proteomes" id="UP000607645">
    <property type="component" value="Unassembled WGS sequence"/>
</dbReference>
<name>A0A8J6JJ65_9FIRM</name>
<reference evidence="1" key="1">
    <citation type="submission" date="2020-08" db="EMBL/GenBank/DDBJ databases">
        <title>Genome public.</title>
        <authorList>
            <person name="Liu C."/>
            <person name="Sun Q."/>
        </authorList>
    </citation>
    <scope>NUCLEOTIDE SEQUENCE</scope>
    <source>
        <strain evidence="1">NSJ-52</strain>
    </source>
</reference>
<dbReference type="EMBL" id="JACOPQ010000005">
    <property type="protein sequence ID" value="MBC5737063.1"/>
    <property type="molecule type" value="Genomic_DNA"/>
</dbReference>
<organism evidence="1 2">
    <name type="scientific">Lawsonibacter faecis</name>
    <dbReference type="NCBI Taxonomy" id="2763052"/>
    <lineage>
        <taxon>Bacteria</taxon>
        <taxon>Bacillati</taxon>
        <taxon>Bacillota</taxon>
        <taxon>Clostridia</taxon>
        <taxon>Eubacteriales</taxon>
        <taxon>Oscillospiraceae</taxon>
        <taxon>Lawsonibacter</taxon>
    </lineage>
</organism>
<evidence type="ECO:0000313" key="2">
    <source>
        <dbReference type="Proteomes" id="UP000607645"/>
    </source>
</evidence>
<comment type="caution">
    <text evidence="1">The sequence shown here is derived from an EMBL/GenBank/DDBJ whole genome shotgun (WGS) entry which is preliminary data.</text>
</comment>
<protein>
    <submittedName>
        <fullName evidence="1">Uncharacterized protein</fullName>
    </submittedName>
</protein>
<proteinExistence type="predicted"/>
<accession>A0A8J6JJ65</accession>
<dbReference type="InterPro" id="IPR049215">
    <property type="entry name" value="DUF6809"/>
</dbReference>
<dbReference type="RefSeq" id="WP_155151378.1">
    <property type="nucleotide sequence ID" value="NZ_JACOPQ010000005.1"/>
</dbReference>
<evidence type="ECO:0000313" key="1">
    <source>
        <dbReference type="EMBL" id="MBC5737063.1"/>
    </source>
</evidence>